<dbReference type="NCBIfam" id="TIGR02232">
    <property type="entry name" value="myxo_disulf_rpt"/>
    <property type="match status" value="1"/>
</dbReference>
<organism evidence="5 6">
    <name type="scientific">Candidatus Lloydbacteria bacterium RIFCSPHIGHO2_01_FULL_49_22</name>
    <dbReference type="NCBI Taxonomy" id="1798658"/>
    <lineage>
        <taxon>Bacteria</taxon>
        <taxon>Candidatus Lloydiibacteriota</taxon>
    </lineage>
</organism>
<dbReference type="EMBL" id="MHLI01000011">
    <property type="protein sequence ID" value="OGZ05429.1"/>
    <property type="molecule type" value="Genomic_DNA"/>
</dbReference>
<dbReference type="AlphaFoldDB" id="A0A1G2CVJ0"/>
<evidence type="ECO:0000256" key="4">
    <source>
        <dbReference type="SAM" id="Phobius"/>
    </source>
</evidence>
<evidence type="ECO:0000313" key="6">
    <source>
        <dbReference type="Proteomes" id="UP000177122"/>
    </source>
</evidence>
<keyword evidence="4" id="KW-0812">Transmembrane</keyword>
<dbReference type="InterPro" id="IPR011936">
    <property type="entry name" value="Myxo_disulph_rpt"/>
</dbReference>
<evidence type="ECO:0000256" key="3">
    <source>
        <dbReference type="ARBA" id="ARBA00023157"/>
    </source>
</evidence>
<evidence type="ECO:0000256" key="2">
    <source>
        <dbReference type="ARBA" id="ARBA00022737"/>
    </source>
</evidence>
<dbReference type="PROSITE" id="PS00018">
    <property type="entry name" value="EF_HAND_1"/>
    <property type="match status" value="1"/>
</dbReference>
<keyword evidence="4" id="KW-0472">Membrane</keyword>
<evidence type="ECO:0000313" key="5">
    <source>
        <dbReference type="EMBL" id="OGZ05429.1"/>
    </source>
</evidence>
<dbReference type="Proteomes" id="UP000177122">
    <property type="component" value="Unassembled WGS sequence"/>
</dbReference>
<protein>
    <recommendedName>
        <fullName evidence="7">Dockerin domain-containing protein</fullName>
    </recommendedName>
</protein>
<keyword evidence="2" id="KW-0677">Repeat</keyword>
<proteinExistence type="predicted"/>
<dbReference type="SUPFAM" id="SSF63446">
    <property type="entry name" value="Type I dockerin domain"/>
    <property type="match status" value="1"/>
</dbReference>
<feature type="transmembrane region" description="Helical" evidence="4">
    <location>
        <begin position="21"/>
        <end position="45"/>
    </location>
</feature>
<comment type="caution">
    <text evidence="5">The sequence shown here is derived from an EMBL/GenBank/DDBJ whole genome shotgun (WGS) entry which is preliminary data.</text>
</comment>
<dbReference type="GO" id="GO:0000272">
    <property type="term" value="P:polysaccharide catabolic process"/>
    <property type="evidence" value="ECO:0007669"/>
    <property type="project" value="InterPro"/>
</dbReference>
<sequence length="403" mass="42328">MFHLKRLISRASAHGHREKSLHLVLVSTLFFSALFSIIVPARLLAAVATTTIMISICNDGILNPGEVCDDGLFNDGAYGPSFAARRCNSTCSGYGPYCGDNALQALYLEQCDDGNNTSGDLCSATCVQEAPPLSTSTPPAPPPPPPVISGGSGGGGVFNGTVPVHAQTRVILEGKAYPNTSVNILKDGSIVGVVQTDAAADFSYETSNVTPGPITFGFWSTDGRGVRSITFTTTFQVTQNAVTSVSNVFLPPTIDLKSKKISMDELLDALGSTAPNAKVSLFMDKETSPRATATSSASGLWNATVPTTGIENEAFHAIKGMFEQFGVGAQAKSGFSQAVNFYVGTRDVQTPGNADLNGDGKVNLVDFSILLFHWGTAHAIADLNVDGAVNLTDFSILLFNWTG</sequence>
<dbReference type="Gene3D" id="1.10.1330.10">
    <property type="entry name" value="Dockerin domain"/>
    <property type="match status" value="1"/>
</dbReference>
<accession>A0A1G2CVJ0</accession>
<dbReference type="GO" id="GO:0004553">
    <property type="term" value="F:hydrolase activity, hydrolyzing O-glycosyl compounds"/>
    <property type="evidence" value="ECO:0007669"/>
    <property type="project" value="InterPro"/>
</dbReference>
<keyword evidence="1" id="KW-0732">Signal</keyword>
<dbReference type="Pfam" id="PF13948">
    <property type="entry name" value="DUF4215"/>
    <property type="match status" value="1"/>
</dbReference>
<gene>
    <name evidence="5" type="ORF">A2845_03160</name>
</gene>
<dbReference type="CDD" id="cd14256">
    <property type="entry name" value="Dockerin_I"/>
    <property type="match status" value="1"/>
</dbReference>
<keyword evidence="3" id="KW-1015">Disulfide bond</keyword>
<name>A0A1G2CVJ0_9BACT</name>
<reference evidence="5 6" key="1">
    <citation type="journal article" date="2016" name="Nat. Commun.">
        <title>Thousands of microbial genomes shed light on interconnected biogeochemical processes in an aquifer system.</title>
        <authorList>
            <person name="Anantharaman K."/>
            <person name="Brown C.T."/>
            <person name="Hug L.A."/>
            <person name="Sharon I."/>
            <person name="Castelle C.J."/>
            <person name="Probst A.J."/>
            <person name="Thomas B.C."/>
            <person name="Singh A."/>
            <person name="Wilkins M.J."/>
            <person name="Karaoz U."/>
            <person name="Brodie E.L."/>
            <person name="Williams K.H."/>
            <person name="Hubbard S.S."/>
            <person name="Banfield J.F."/>
        </authorList>
    </citation>
    <scope>NUCLEOTIDE SEQUENCE [LARGE SCALE GENOMIC DNA]</scope>
</reference>
<evidence type="ECO:0008006" key="7">
    <source>
        <dbReference type="Google" id="ProtNLM"/>
    </source>
</evidence>
<dbReference type="Pfam" id="PF00404">
    <property type="entry name" value="Dockerin_1"/>
    <property type="match status" value="1"/>
</dbReference>
<evidence type="ECO:0000256" key="1">
    <source>
        <dbReference type="ARBA" id="ARBA00022729"/>
    </source>
</evidence>
<keyword evidence="4" id="KW-1133">Transmembrane helix</keyword>
<dbReference type="InterPro" id="IPR018247">
    <property type="entry name" value="EF_Hand_1_Ca_BS"/>
</dbReference>
<dbReference type="InterPro" id="IPR002105">
    <property type="entry name" value="Dockerin_1_rpt"/>
</dbReference>
<dbReference type="InterPro" id="IPR036439">
    <property type="entry name" value="Dockerin_dom_sf"/>
</dbReference>